<dbReference type="NCBIfam" id="NF038032">
    <property type="entry name" value="CehA_McbA_metalo"/>
    <property type="match status" value="1"/>
</dbReference>
<evidence type="ECO:0000313" key="1">
    <source>
        <dbReference type="EMBL" id="AWT59228.1"/>
    </source>
</evidence>
<accession>A0A2Z4AE51</accession>
<dbReference type="Gene3D" id="3.20.20.140">
    <property type="entry name" value="Metal-dependent hydrolases"/>
    <property type="match status" value="1"/>
</dbReference>
<proteinExistence type="predicted"/>
<reference evidence="1 2" key="1">
    <citation type="submission" date="2018-06" db="EMBL/GenBank/DDBJ databases">
        <title>Draft Genome Sequence of a Novel Marine Bacterium Related to the Verrucomicrobia.</title>
        <authorList>
            <person name="Vosseberg J."/>
            <person name="Martijn J."/>
            <person name="Ettema T.J.G."/>
        </authorList>
    </citation>
    <scope>NUCLEOTIDE SEQUENCE [LARGE SCALE GENOMIC DNA]</scope>
    <source>
        <strain evidence="1">TARA_B100001123</strain>
    </source>
</reference>
<dbReference type="KEGG" id="mtar:DF168_00409"/>
<protein>
    <submittedName>
        <fullName evidence="1">Uncharacterized protein</fullName>
    </submittedName>
</protein>
<dbReference type="Proteomes" id="UP000247465">
    <property type="component" value="Chromosome"/>
</dbReference>
<gene>
    <name evidence="1" type="ORF">DF168_00409</name>
</gene>
<name>A0A2Z4AE51_9BACT</name>
<dbReference type="EMBL" id="CP029803">
    <property type="protein sequence ID" value="AWT59228.1"/>
    <property type="molecule type" value="Genomic_DNA"/>
</dbReference>
<sequence length="832" mass="93016">MNDYYPLDLDPLYNAGVNFLSSEIPLGQQLFRGLPFKLGDDPNRCIIAFGKEKGEKRVELPIEAKATWLIIAQRLLESKIPDNGPVGEPIAKFRFHFKTGEVEETQTRDRFEISTIPSSISIPGSSPFIAVSDTADKLLPRWAGDWSEAGRRQTEVAGGRSLHFVLWAWENPHPEQTLEKLEIVPIGPAFIIGGITVSSIDENPFCREATREVIINLPRKEDANRPFNLEVQVDRGINTYPYPLPSDSTESFLKGRKGWGEKQNPGSSPSYAEIAANPSATISVKQNDEILGEANWGDLREKREIKASERLELQVIERGKNWVHTTVVDDNTGQPIPCRIHFRSPEGIPYAPHGHHAHVNTNLGTWHSDVGGDVRMGQITYAYVDGTCQGWLPCGNVTVDVARGFEYEPLRTQVEIKPGQRNLELRLKRWCNMNKEGWYSGDSHVHFLSAQGSLTEAQGEDLNVVNLLQSQWGGLFTNTEEFTGGEMATKDGSHIVYVSQENRQHFLGHLILMGLKEPVMPWCSDGPGEAEMGGTLEVTMSDWADQCHAQGGNVVIPHLPSPNGEPATLIATGRADAVEMLRHGKYTHGEYYRYLNCGYKLPLVGGTDKMSSDVPVGIYRTYVQIPKDQPFTYDNWCRAMTSGRTFHSGGPLIRLTVEGCEIGDTINLPGNGGTIEVEAKAESVVPIHTLEIVQEGRVVASVEESEGTRKLHLRDKIEVKSHSWIAARCSGPGYFESVPHYDGWGRGIMAHTSPVYIACGEEWWMFDQDTAQYMLTLVEGTLHYMRQNSRQHLENNVTHHHGEEDHSAYLERPFLEARKAIHDRMHQLGIPH</sequence>
<evidence type="ECO:0000313" key="2">
    <source>
        <dbReference type="Proteomes" id="UP000247465"/>
    </source>
</evidence>
<dbReference type="AlphaFoldDB" id="A0A2Z4AE51"/>
<organism evidence="1 2">
    <name type="scientific">Candidatus Moanibacter tarae</name>
    <dbReference type="NCBI Taxonomy" id="2200854"/>
    <lineage>
        <taxon>Bacteria</taxon>
        <taxon>Pseudomonadati</taxon>
        <taxon>Verrucomicrobiota</taxon>
        <taxon>Opitutia</taxon>
        <taxon>Puniceicoccales</taxon>
        <taxon>Puniceicoccales incertae sedis</taxon>
        <taxon>Candidatus Moanibacter</taxon>
    </lineage>
</organism>